<feature type="domain" description="Peptidoglycan beta-N-acetylmuramidase NamZ C-terminal" evidence="2">
    <location>
        <begin position="50"/>
        <end position="204"/>
    </location>
</feature>
<dbReference type="Gene3D" id="3.90.1150.140">
    <property type="match status" value="1"/>
</dbReference>
<dbReference type="AlphaFoldDB" id="A0A497EUX1"/>
<feature type="domain" description="Peptidoglycan beta-N-acetylmuramidase NamZ N-terminal" evidence="1">
    <location>
        <begin position="1"/>
        <end position="45"/>
    </location>
</feature>
<dbReference type="Pfam" id="PF07075">
    <property type="entry name" value="NamZ_N"/>
    <property type="match status" value="1"/>
</dbReference>
<evidence type="ECO:0000259" key="1">
    <source>
        <dbReference type="Pfam" id="PF07075"/>
    </source>
</evidence>
<reference evidence="3 4" key="1">
    <citation type="submission" date="2018-06" db="EMBL/GenBank/DDBJ databases">
        <title>Extensive metabolic versatility and redundancy in microbially diverse, dynamic hydrothermal sediments.</title>
        <authorList>
            <person name="Dombrowski N."/>
            <person name="Teske A."/>
            <person name="Baker B.J."/>
        </authorList>
    </citation>
    <scope>NUCLEOTIDE SEQUENCE [LARGE SCALE GENOMIC DNA]</scope>
    <source>
        <strain evidence="3">B30_G17</strain>
    </source>
</reference>
<accession>A0A497EUX1</accession>
<organism evidence="3 4">
    <name type="scientific">Thermoproteota archaeon</name>
    <dbReference type="NCBI Taxonomy" id="2056631"/>
    <lineage>
        <taxon>Archaea</taxon>
        <taxon>Thermoproteota</taxon>
    </lineage>
</organism>
<protein>
    <submittedName>
        <fullName evidence="3">DUF1343 domain-containing protein</fullName>
    </submittedName>
</protein>
<name>A0A497EUX1_9CREN</name>
<gene>
    <name evidence="3" type="ORF">DRJ21_00960</name>
</gene>
<sequence length="205" mass="23851">ALLINDKYNFNTELKVISMENWRREYWFENTGLEWVNPSPNMPTPKTAIIYPGTALIEGTNISEGRGTTRPFELIGAPWIKAKELAKQLNMQGLSGVTFRPAYFKPYSSKYAGKICRGIQVHITDKNEFRAFEVGVHILSAIKKLYPNNFEWIKIKDKYFIDQLAGTDKLRKMIDGNEDPWNITFELEKDLEKFAIEREKFIIYT</sequence>
<dbReference type="Pfam" id="PF20732">
    <property type="entry name" value="NamZ_C"/>
    <property type="match status" value="1"/>
</dbReference>
<dbReference type="InterPro" id="IPR048503">
    <property type="entry name" value="NamZ_C"/>
</dbReference>
<comment type="caution">
    <text evidence="3">The sequence shown here is derived from an EMBL/GenBank/DDBJ whole genome shotgun (WGS) entry which is preliminary data.</text>
</comment>
<dbReference type="InterPro" id="IPR048502">
    <property type="entry name" value="NamZ_N"/>
</dbReference>
<feature type="non-terminal residue" evidence="3">
    <location>
        <position position="1"/>
    </location>
</feature>
<evidence type="ECO:0000313" key="4">
    <source>
        <dbReference type="Proteomes" id="UP000281962"/>
    </source>
</evidence>
<dbReference type="Gene3D" id="3.40.50.12170">
    <property type="entry name" value="Uncharacterised protein PF07075, DUF1343"/>
    <property type="match status" value="1"/>
</dbReference>
<dbReference type="PANTHER" id="PTHR42915">
    <property type="entry name" value="HYPOTHETICAL 460 KDA PROTEIN IN FEUA-SIGW INTERGENIC REGION [PRECURSOR]"/>
    <property type="match status" value="1"/>
</dbReference>
<dbReference type="EMBL" id="QMQY01000027">
    <property type="protein sequence ID" value="RLE51037.1"/>
    <property type="molecule type" value="Genomic_DNA"/>
</dbReference>
<evidence type="ECO:0000259" key="2">
    <source>
        <dbReference type="Pfam" id="PF20732"/>
    </source>
</evidence>
<proteinExistence type="predicted"/>
<dbReference type="PANTHER" id="PTHR42915:SF1">
    <property type="entry name" value="PEPTIDOGLYCAN BETA-N-ACETYLMURAMIDASE NAMZ"/>
    <property type="match status" value="1"/>
</dbReference>
<dbReference type="Proteomes" id="UP000281962">
    <property type="component" value="Unassembled WGS sequence"/>
</dbReference>
<dbReference type="GO" id="GO:0033922">
    <property type="term" value="F:peptidoglycan beta-N-acetylmuramidase activity"/>
    <property type="evidence" value="ECO:0007669"/>
    <property type="project" value="InterPro"/>
</dbReference>
<dbReference type="InterPro" id="IPR008302">
    <property type="entry name" value="NamZ"/>
</dbReference>
<evidence type="ECO:0000313" key="3">
    <source>
        <dbReference type="EMBL" id="RLE51037.1"/>
    </source>
</evidence>